<evidence type="ECO:0000256" key="2">
    <source>
        <dbReference type="SAM" id="Phobius"/>
    </source>
</evidence>
<dbReference type="AlphaFoldDB" id="A0A3B7MXV3"/>
<dbReference type="Proteomes" id="UP000263900">
    <property type="component" value="Chromosome"/>
</dbReference>
<dbReference type="OrthoDB" id="9895101at2"/>
<feature type="region of interest" description="Disordered" evidence="1">
    <location>
        <begin position="1"/>
        <end position="23"/>
    </location>
</feature>
<sequence length="153" mass="17209">MSNEQAGTAPIQIQATPARPTDSSWIDYQQKEKQESIKRLEETAKYLSGLSSLSLSIIVAVNGEALRQTMRSAPRYLEIGSSLKNGVVCWLLSILLTLAVVFPFRYKYVENSADSIRQMNNKIGQVKFWLLVLGALLYIIGISRVTYLYLFIS</sequence>
<protein>
    <submittedName>
        <fullName evidence="3">Uncharacterized protein</fullName>
    </submittedName>
</protein>
<keyword evidence="2" id="KW-0812">Transmembrane</keyword>
<dbReference type="EMBL" id="CP032157">
    <property type="protein sequence ID" value="AXY77910.1"/>
    <property type="molecule type" value="Genomic_DNA"/>
</dbReference>
<feature type="transmembrane region" description="Helical" evidence="2">
    <location>
        <begin position="128"/>
        <end position="152"/>
    </location>
</feature>
<name>A0A3B7MXV3_9BACT</name>
<feature type="transmembrane region" description="Helical" evidence="2">
    <location>
        <begin position="87"/>
        <end position="108"/>
    </location>
</feature>
<evidence type="ECO:0000313" key="3">
    <source>
        <dbReference type="EMBL" id="AXY77910.1"/>
    </source>
</evidence>
<evidence type="ECO:0000313" key="4">
    <source>
        <dbReference type="Proteomes" id="UP000263900"/>
    </source>
</evidence>
<keyword evidence="4" id="KW-1185">Reference proteome</keyword>
<organism evidence="3 4">
    <name type="scientific">Paraflavitalea soli</name>
    <dbReference type="NCBI Taxonomy" id="2315862"/>
    <lineage>
        <taxon>Bacteria</taxon>
        <taxon>Pseudomonadati</taxon>
        <taxon>Bacteroidota</taxon>
        <taxon>Chitinophagia</taxon>
        <taxon>Chitinophagales</taxon>
        <taxon>Chitinophagaceae</taxon>
        <taxon>Paraflavitalea</taxon>
    </lineage>
</organism>
<evidence type="ECO:0000256" key="1">
    <source>
        <dbReference type="SAM" id="MobiDB-lite"/>
    </source>
</evidence>
<accession>A0A3B7MXV3</accession>
<dbReference type="KEGG" id="pseg:D3H65_29690"/>
<keyword evidence="2" id="KW-0472">Membrane</keyword>
<keyword evidence="2" id="KW-1133">Transmembrane helix</keyword>
<gene>
    <name evidence="3" type="ORF">D3H65_29690</name>
</gene>
<proteinExistence type="predicted"/>
<reference evidence="3 4" key="1">
    <citation type="submission" date="2018-09" db="EMBL/GenBank/DDBJ databases">
        <title>Genome sequencing of strain 6GH32-13.</title>
        <authorList>
            <person name="Weon H.-Y."/>
            <person name="Heo J."/>
            <person name="Kwon S.-W."/>
        </authorList>
    </citation>
    <scope>NUCLEOTIDE SEQUENCE [LARGE SCALE GENOMIC DNA]</scope>
    <source>
        <strain evidence="3 4">5GH32-13</strain>
    </source>
</reference>
<dbReference type="RefSeq" id="WP_119053783.1">
    <property type="nucleotide sequence ID" value="NZ_CP032157.1"/>
</dbReference>